<feature type="compositionally biased region" description="Basic and acidic residues" evidence="2">
    <location>
        <begin position="61"/>
        <end position="77"/>
    </location>
</feature>
<feature type="transmembrane region" description="Helical" evidence="3">
    <location>
        <begin position="182"/>
        <end position="200"/>
    </location>
</feature>
<evidence type="ECO:0000313" key="6">
    <source>
        <dbReference type="Proteomes" id="UP000664218"/>
    </source>
</evidence>
<gene>
    <name evidence="5" type="ORF">J3A84_12705</name>
</gene>
<dbReference type="Gene3D" id="1.10.260.40">
    <property type="entry name" value="lambda repressor-like DNA-binding domains"/>
    <property type="match status" value="1"/>
</dbReference>
<keyword evidence="3" id="KW-0812">Transmembrane</keyword>
<dbReference type="SUPFAM" id="SSF47413">
    <property type="entry name" value="lambda repressor-like DNA-binding domains"/>
    <property type="match status" value="1"/>
</dbReference>
<evidence type="ECO:0000259" key="4">
    <source>
        <dbReference type="PROSITE" id="PS50943"/>
    </source>
</evidence>
<feature type="transmembrane region" description="Helical" evidence="3">
    <location>
        <begin position="206"/>
        <end position="229"/>
    </location>
</feature>
<dbReference type="SMART" id="SM00530">
    <property type="entry name" value="HTH_XRE"/>
    <property type="match status" value="1"/>
</dbReference>
<dbReference type="PROSITE" id="PS50943">
    <property type="entry name" value="HTH_CROC1"/>
    <property type="match status" value="1"/>
</dbReference>
<name>A0A939HCG4_9CLOT</name>
<dbReference type="InterPro" id="IPR001387">
    <property type="entry name" value="Cro/C1-type_HTH"/>
</dbReference>
<dbReference type="CDD" id="cd00093">
    <property type="entry name" value="HTH_XRE"/>
    <property type="match status" value="1"/>
</dbReference>
<sequence>MELGEKIQSIRKDHHLSQSDLAEKLGVSRQSVSKWETGTAIPELSKLIQISEEFDISLDEMTGRKEHPDPEDRRSDVAESEQQTKMKRSSIVGIIGKTYNSTLLSFIDTSVLLLVFVPLHVFLYEKGYYGPVSFSFIEQFDLVGKSLLLDVPFILLLLVFYFRRVIRKDYKYRKVTRTEIGLSVLIFSLSVFLPLVFWLQESFWTSLVILAGQVGVLVVVLNISLLFVFTGKGTEADERLE</sequence>
<dbReference type="GO" id="GO:0003677">
    <property type="term" value="F:DNA binding"/>
    <property type="evidence" value="ECO:0007669"/>
    <property type="project" value="UniProtKB-KW"/>
</dbReference>
<proteinExistence type="predicted"/>
<feature type="domain" description="HTH cro/C1-type" evidence="4">
    <location>
        <begin position="7"/>
        <end position="61"/>
    </location>
</feature>
<evidence type="ECO:0000256" key="3">
    <source>
        <dbReference type="SAM" id="Phobius"/>
    </source>
</evidence>
<keyword evidence="3" id="KW-0472">Membrane</keyword>
<dbReference type="Proteomes" id="UP000664218">
    <property type="component" value="Unassembled WGS sequence"/>
</dbReference>
<protein>
    <submittedName>
        <fullName evidence="5">Helix-turn-helix transcriptional regulator</fullName>
    </submittedName>
</protein>
<dbReference type="AlphaFoldDB" id="A0A939HCG4"/>
<dbReference type="EMBL" id="JAFNJU010000010">
    <property type="protein sequence ID" value="MBO1265893.1"/>
    <property type="molecule type" value="Genomic_DNA"/>
</dbReference>
<dbReference type="RefSeq" id="WP_207600413.1">
    <property type="nucleotide sequence ID" value="NZ_JAFNJU010000010.1"/>
</dbReference>
<evidence type="ECO:0000313" key="5">
    <source>
        <dbReference type="EMBL" id="MBO1265893.1"/>
    </source>
</evidence>
<keyword evidence="6" id="KW-1185">Reference proteome</keyword>
<keyword evidence="3" id="KW-1133">Transmembrane helix</keyword>
<dbReference type="Pfam" id="PF01381">
    <property type="entry name" value="HTH_3"/>
    <property type="match status" value="1"/>
</dbReference>
<dbReference type="PANTHER" id="PTHR46558:SF11">
    <property type="entry name" value="HTH-TYPE TRANSCRIPTIONAL REGULATOR XRE"/>
    <property type="match status" value="1"/>
</dbReference>
<organism evidence="5 6">
    <name type="scientific">Proteiniclasticum aestuarii</name>
    <dbReference type="NCBI Taxonomy" id="2817862"/>
    <lineage>
        <taxon>Bacteria</taxon>
        <taxon>Bacillati</taxon>
        <taxon>Bacillota</taxon>
        <taxon>Clostridia</taxon>
        <taxon>Eubacteriales</taxon>
        <taxon>Clostridiaceae</taxon>
        <taxon>Proteiniclasticum</taxon>
    </lineage>
</organism>
<comment type="caution">
    <text evidence="5">The sequence shown here is derived from an EMBL/GenBank/DDBJ whole genome shotgun (WGS) entry which is preliminary data.</text>
</comment>
<reference evidence="5" key="1">
    <citation type="submission" date="2021-03" db="EMBL/GenBank/DDBJ databases">
        <title>Proteiniclasticum marinus sp. nov., isolated from tidal flat sediment.</title>
        <authorList>
            <person name="Namirimu T."/>
            <person name="Yang J.-A."/>
            <person name="Yang S.-H."/>
            <person name="Kim Y.-J."/>
            <person name="Kwon K.K."/>
        </authorList>
    </citation>
    <scope>NUCLEOTIDE SEQUENCE</scope>
    <source>
        <strain evidence="5">SCR006</strain>
    </source>
</reference>
<dbReference type="PANTHER" id="PTHR46558">
    <property type="entry name" value="TRACRIPTIONAL REGULATORY PROTEIN-RELATED-RELATED"/>
    <property type="match status" value="1"/>
</dbReference>
<keyword evidence="1" id="KW-0238">DNA-binding</keyword>
<feature type="transmembrane region" description="Helical" evidence="3">
    <location>
        <begin position="103"/>
        <end position="123"/>
    </location>
</feature>
<dbReference type="InterPro" id="IPR010982">
    <property type="entry name" value="Lambda_DNA-bd_dom_sf"/>
</dbReference>
<feature type="transmembrane region" description="Helical" evidence="3">
    <location>
        <begin position="143"/>
        <end position="162"/>
    </location>
</feature>
<accession>A0A939HCG4</accession>
<feature type="region of interest" description="Disordered" evidence="2">
    <location>
        <begin position="59"/>
        <end position="84"/>
    </location>
</feature>
<evidence type="ECO:0000256" key="2">
    <source>
        <dbReference type="SAM" id="MobiDB-lite"/>
    </source>
</evidence>
<evidence type="ECO:0000256" key="1">
    <source>
        <dbReference type="ARBA" id="ARBA00023125"/>
    </source>
</evidence>